<feature type="compositionally biased region" description="Polar residues" evidence="1">
    <location>
        <begin position="132"/>
        <end position="141"/>
    </location>
</feature>
<comment type="caution">
    <text evidence="2">The sequence shown here is derived from an EMBL/GenBank/DDBJ whole genome shotgun (WGS) entry which is preliminary data.</text>
</comment>
<feature type="region of interest" description="Disordered" evidence="1">
    <location>
        <begin position="23"/>
        <end position="60"/>
    </location>
</feature>
<evidence type="ECO:0000313" key="2">
    <source>
        <dbReference type="EMBL" id="MBE3637210.1"/>
    </source>
</evidence>
<dbReference type="AlphaFoldDB" id="A0A8J6YT89"/>
<proteinExistence type="predicted"/>
<protein>
    <submittedName>
        <fullName evidence="2">Uncharacterized protein</fullName>
    </submittedName>
</protein>
<evidence type="ECO:0000313" key="3">
    <source>
        <dbReference type="Proteomes" id="UP000609121"/>
    </source>
</evidence>
<dbReference type="EMBL" id="JACVXA010000006">
    <property type="protein sequence ID" value="MBE3637210.1"/>
    <property type="molecule type" value="Genomic_DNA"/>
</dbReference>
<feature type="region of interest" description="Disordered" evidence="1">
    <location>
        <begin position="73"/>
        <end position="180"/>
    </location>
</feature>
<evidence type="ECO:0000256" key="1">
    <source>
        <dbReference type="SAM" id="MobiDB-lite"/>
    </source>
</evidence>
<dbReference type="RefSeq" id="WP_193179552.1">
    <property type="nucleotide sequence ID" value="NZ_JACVXA010000006.1"/>
</dbReference>
<name>A0A8J6YT89_9RHOB</name>
<keyword evidence="3" id="KW-1185">Reference proteome</keyword>
<sequence>MTETSAHTHTPFDLAAASVEISSSGIGGTGAQPHRDAGTAAPEALARVRQGDSPSGSNALSALNVAARRLAPDQGFERAEGPHGVRSVITDPFLRQQPAAGSAAKSANAQESSAEQGLDGHARPNTKEESQLEQASQTEDSPPSDGGGAAKGGAESDAPTLADAPKRSAPGRKSRAKKTTDRMEAFAARFFFDYLSVTVANEINGTGEKPGLTEAPTNQEGFNKLARGPVLRPEWAAAEVHEGKALNSLLRFVVTSGLYKRAEGEGRQGYKLGFQFGAHPTQGKPYVTVRGGHARNMPSMEISGGNGECARIAPLVRKHLGPQLVSRADVSIDIDQPGLFEKLHDYMIARSPDLKVHPPEVEGDKEGGRTLYWLRYLGLKRNGRKRYRKRGVWLRVYQKDKERLAREMIAPEDVRPHLVRIEFVFIQDERKGKTRLALMTPQEMIADHQRSREMVEWLAIECEGLAKEEAVMGLTKVSAPACDKTAEERAITGIGQYKATFIDAAIERIVDRDFGSDWSAAEVAPRDVRKEVARLVLRELAFTGAVENRVLWHGLDQIRTDAGKAERLRDQMNSFLSRQKVAHEAASKQMAAAYAVASDGDHRQLNELRSEIVWDHAVLSARRGEMPPTLAALDRAMERTLRGLI</sequence>
<gene>
    <name evidence="2" type="ORF">ICN82_03220</name>
</gene>
<feature type="compositionally biased region" description="Basic and acidic residues" evidence="1">
    <location>
        <begin position="118"/>
        <end position="130"/>
    </location>
</feature>
<reference evidence="2" key="1">
    <citation type="submission" date="2020-09" db="EMBL/GenBank/DDBJ databases">
        <title>A novel bacterium of genus Mangrovicoccus, isolated from South China Sea.</title>
        <authorList>
            <person name="Huang H."/>
            <person name="Mo K."/>
            <person name="Hu Y."/>
        </authorList>
    </citation>
    <scope>NUCLEOTIDE SEQUENCE</scope>
    <source>
        <strain evidence="2">HB182678</strain>
    </source>
</reference>
<feature type="compositionally biased region" description="Low complexity" evidence="1">
    <location>
        <begin position="99"/>
        <end position="109"/>
    </location>
</feature>
<organism evidence="2 3">
    <name type="scientific">Mangrovicoccus algicola</name>
    <dbReference type="NCBI Taxonomy" id="2771008"/>
    <lineage>
        <taxon>Bacteria</taxon>
        <taxon>Pseudomonadati</taxon>
        <taxon>Pseudomonadota</taxon>
        <taxon>Alphaproteobacteria</taxon>
        <taxon>Rhodobacterales</taxon>
        <taxon>Paracoccaceae</taxon>
        <taxon>Mangrovicoccus</taxon>
    </lineage>
</organism>
<dbReference type="Proteomes" id="UP000609121">
    <property type="component" value="Unassembled WGS sequence"/>
</dbReference>
<accession>A0A8J6YT89</accession>